<dbReference type="EMBL" id="BPUB01000001">
    <property type="protein sequence ID" value="GJG57678.1"/>
    <property type="molecule type" value="Genomic_DNA"/>
</dbReference>
<accession>A0A9R1CX61</accession>
<name>A0A9R1CX61_9BACT</name>
<keyword evidence="2" id="KW-1185">Reference proteome</keyword>
<sequence>MSKKKKSDTKRKAALAERTKVDAFKFQVEWQLKKVLPNLSMDNAALQAEIDTIVKRDWVKGLNDLAEIIKGVKQDLNASPAEDKNSLNGCIIAYIYGITTINPVNDDGTLKAKDPITKAPEDENDRMLRVDLYYDNEVWMKVGDWAKAHGYESIVMAYHPVIKLQNVRVNIHRIKPE</sequence>
<dbReference type="GeneID" id="72468580"/>
<dbReference type="Proteomes" id="UP000825483">
    <property type="component" value="Unassembled WGS sequence"/>
</dbReference>
<evidence type="ECO:0000313" key="1">
    <source>
        <dbReference type="EMBL" id="GJG57678.1"/>
    </source>
</evidence>
<organism evidence="1 2">
    <name type="scientific">Prevotella lacticifex</name>
    <dbReference type="NCBI Taxonomy" id="2854755"/>
    <lineage>
        <taxon>Bacteria</taxon>
        <taxon>Pseudomonadati</taxon>
        <taxon>Bacteroidota</taxon>
        <taxon>Bacteroidia</taxon>
        <taxon>Bacteroidales</taxon>
        <taxon>Prevotellaceae</taxon>
        <taxon>Prevotella</taxon>
    </lineage>
</organism>
<dbReference type="AlphaFoldDB" id="A0A9R1CX61"/>
<dbReference type="RefSeq" id="WP_223929942.1">
    <property type="nucleotide sequence ID" value="NZ_BPTU01000006.1"/>
</dbReference>
<evidence type="ECO:0000313" key="2">
    <source>
        <dbReference type="Proteomes" id="UP000825483"/>
    </source>
</evidence>
<gene>
    <name evidence="1" type="ORF">PRLR5076_05290</name>
</gene>
<proteinExistence type="predicted"/>
<comment type="caution">
    <text evidence="1">The sequence shown here is derived from an EMBL/GenBank/DDBJ whole genome shotgun (WGS) entry which is preliminary data.</text>
</comment>
<reference evidence="1" key="1">
    <citation type="journal article" date="2022" name="Int. J. Syst. Evol. Microbiol.">
        <title>Prevotella lacticifex sp. nov., isolated from the rumen of cows.</title>
        <authorList>
            <person name="Shinkai T."/>
            <person name="Ikeyama N."/>
            <person name="Kumagai M."/>
            <person name="Ohmori H."/>
            <person name="Sakamoto M."/>
            <person name="Ohkuma M."/>
            <person name="Mitsumori M."/>
        </authorList>
    </citation>
    <scope>NUCLEOTIDE SEQUENCE</scope>
    <source>
        <strain evidence="1">R5076</strain>
    </source>
</reference>
<protein>
    <submittedName>
        <fullName evidence="1">Uncharacterized protein</fullName>
    </submittedName>
</protein>